<feature type="transmembrane region" description="Helical" evidence="7">
    <location>
        <begin position="128"/>
        <end position="146"/>
    </location>
</feature>
<feature type="transmembrane region" description="Helical" evidence="7">
    <location>
        <begin position="376"/>
        <end position="394"/>
    </location>
</feature>
<feature type="transmembrane region" description="Helical" evidence="7">
    <location>
        <begin position="401"/>
        <end position="421"/>
    </location>
</feature>
<evidence type="ECO:0000256" key="6">
    <source>
        <dbReference type="SAM" id="MobiDB-lite"/>
    </source>
</evidence>
<protein>
    <recommendedName>
        <fullName evidence="8">Major facilitator superfamily (MFS) profile domain-containing protein</fullName>
    </recommendedName>
</protein>
<gene>
    <name evidence="9" type="ORF">AYO21_09813</name>
</gene>
<dbReference type="PROSITE" id="PS50850">
    <property type="entry name" value="MFS"/>
    <property type="match status" value="1"/>
</dbReference>
<evidence type="ECO:0000313" key="10">
    <source>
        <dbReference type="Proteomes" id="UP000077002"/>
    </source>
</evidence>
<feature type="transmembrane region" description="Helical" evidence="7">
    <location>
        <begin position="192"/>
        <end position="212"/>
    </location>
</feature>
<dbReference type="EMBL" id="LVKK01000102">
    <property type="protein sequence ID" value="OAG36020.1"/>
    <property type="molecule type" value="Genomic_DNA"/>
</dbReference>
<dbReference type="InterPro" id="IPR010573">
    <property type="entry name" value="MFS_Str1/Tri12-like"/>
</dbReference>
<keyword evidence="10" id="KW-1185">Reference proteome</keyword>
<dbReference type="OrthoDB" id="4161376at2759"/>
<evidence type="ECO:0000313" key="9">
    <source>
        <dbReference type="EMBL" id="OAG36020.1"/>
    </source>
</evidence>
<keyword evidence="2" id="KW-0813">Transport</keyword>
<evidence type="ECO:0000256" key="3">
    <source>
        <dbReference type="ARBA" id="ARBA00022692"/>
    </source>
</evidence>
<evidence type="ECO:0000256" key="4">
    <source>
        <dbReference type="ARBA" id="ARBA00022989"/>
    </source>
</evidence>
<dbReference type="SUPFAM" id="SSF103473">
    <property type="entry name" value="MFS general substrate transporter"/>
    <property type="match status" value="1"/>
</dbReference>
<keyword evidence="3 7" id="KW-0812">Transmembrane</keyword>
<evidence type="ECO:0000256" key="2">
    <source>
        <dbReference type="ARBA" id="ARBA00022448"/>
    </source>
</evidence>
<reference evidence="9 10" key="1">
    <citation type="submission" date="2016-03" db="EMBL/GenBank/DDBJ databases">
        <title>Draft genome sequence of the Fonsecaea monophora CBS 269.37.</title>
        <authorList>
            <person name="Bombassaro A."/>
            <person name="Vinicius W.A."/>
            <person name="De Hoog S."/>
            <person name="Sun J."/>
            <person name="Souza E.M."/>
            <person name="Raittz R.T."/>
            <person name="Costa F."/>
            <person name="Leao A.C."/>
            <person name="Tadra-Sfeir M.Z."/>
            <person name="Baura V."/>
            <person name="Balsanelli E."/>
            <person name="Pedrosa F.O."/>
            <person name="Moreno L.F."/>
            <person name="Steffens M.B."/>
            <person name="Xi L."/>
            <person name="Bocca A.L."/>
            <person name="Felipe M.S."/>
            <person name="Teixeira M."/>
            <person name="Telles Filho F.Q."/>
            <person name="Azevedo C.M."/>
            <person name="Gomes R."/>
            <person name="Vicente V.A."/>
        </authorList>
    </citation>
    <scope>NUCLEOTIDE SEQUENCE [LARGE SCALE GENOMIC DNA]</scope>
    <source>
        <strain evidence="9 10">CBS 269.37</strain>
    </source>
</reference>
<feature type="compositionally biased region" description="Polar residues" evidence="6">
    <location>
        <begin position="1"/>
        <end position="22"/>
    </location>
</feature>
<accession>A0A177EXL5</accession>
<comment type="caution">
    <text evidence="9">The sequence shown here is derived from an EMBL/GenBank/DDBJ whole genome shotgun (WGS) entry which is preliminary data.</text>
</comment>
<feature type="transmembrane region" description="Helical" evidence="7">
    <location>
        <begin position="100"/>
        <end position="119"/>
    </location>
</feature>
<sequence>MALQETETTVAQDPVDSKQSSADHLGVHEKKDAADDVHIHNEYAYKGDDSDGNVAWTLRHSVAAISLGMLYAGSQVMLYFVGGCLSFIEADLGAEKVGSWLPVSNTLAITAVSPFVGYLQDLLGRRNITLAGSIVIMLGIALIGSANSFGQAVTGMALSGAGAGVCELTALAGYEGKNLSVIIRNADAQQFVGYRPCATIPLFVFVCLLMGLSQLLSTYRTWRWTQWIALIWNGVVFLGLLTTYFPKAHPRLEGMSKQQILKRIDYLGAILSVVGITLFLVALQSGGYTHPWASGYVLAQLIIGILLIIAWVIWEWKYAPHPMIPRELYQGQRVVALTFLVAFVAGFDFYSLINFFPISFSTLWSPDPVQVGLKGLGYGISTTAGAVFWNALLSTRLEAKYILLMSSIIMTAFIGGLVATTPETPKLAVALGTIASFGVGGILVPAATVALIVVPDSLLATTAALSLSIRTVGGSIGFTIYYNIFVNKLNTQLPKQIAKYAIKAGLPAADATEFVTMFLAAPANITQAVGYTPQALAGATLGERWAYAESLKWVWVTSIPFGVLAIITCFFIPNIKKYQTNRVAVAL</sequence>
<dbReference type="Pfam" id="PF06609">
    <property type="entry name" value="TRI12"/>
    <property type="match status" value="1"/>
</dbReference>
<dbReference type="PANTHER" id="PTHR23501:SF109">
    <property type="entry name" value="MAJOR FACILITATOR SUPERFAMILY (MFS) PROFILE DOMAIN-CONTAINING PROTEIN-RELATED"/>
    <property type="match status" value="1"/>
</dbReference>
<feature type="transmembrane region" description="Helical" evidence="7">
    <location>
        <begin position="553"/>
        <end position="572"/>
    </location>
</feature>
<keyword evidence="5 7" id="KW-0472">Membrane</keyword>
<dbReference type="PANTHER" id="PTHR23501">
    <property type="entry name" value="MAJOR FACILITATOR SUPERFAMILY"/>
    <property type="match status" value="1"/>
</dbReference>
<name>A0A177EXL5_9EURO</name>
<dbReference type="GO" id="GO:0022857">
    <property type="term" value="F:transmembrane transporter activity"/>
    <property type="evidence" value="ECO:0007669"/>
    <property type="project" value="InterPro"/>
</dbReference>
<evidence type="ECO:0000256" key="7">
    <source>
        <dbReference type="SAM" id="Phobius"/>
    </source>
</evidence>
<proteinExistence type="predicted"/>
<dbReference type="AlphaFoldDB" id="A0A177EXL5"/>
<dbReference type="Gene3D" id="1.20.1250.20">
    <property type="entry name" value="MFS general substrate transporter like domains"/>
    <property type="match status" value="1"/>
</dbReference>
<dbReference type="GO" id="GO:0005886">
    <property type="term" value="C:plasma membrane"/>
    <property type="evidence" value="ECO:0007669"/>
    <property type="project" value="TreeGrafter"/>
</dbReference>
<evidence type="ECO:0000259" key="8">
    <source>
        <dbReference type="PROSITE" id="PS50850"/>
    </source>
</evidence>
<feature type="transmembrane region" description="Helical" evidence="7">
    <location>
        <begin position="334"/>
        <end position="356"/>
    </location>
</feature>
<evidence type="ECO:0000256" key="5">
    <source>
        <dbReference type="ARBA" id="ARBA00023136"/>
    </source>
</evidence>
<feature type="transmembrane region" description="Helical" evidence="7">
    <location>
        <begin position="295"/>
        <end position="314"/>
    </location>
</feature>
<feature type="region of interest" description="Disordered" evidence="6">
    <location>
        <begin position="1"/>
        <end position="24"/>
    </location>
</feature>
<dbReference type="Proteomes" id="UP000077002">
    <property type="component" value="Unassembled WGS sequence"/>
</dbReference>
<organism evidence="9 10">
    <name type="scientific">Fonsecaea monophora</name>
    <dbReference type="NCBI Taxonomy" id="254056"/>
    <lineage>
        <taxon>Eukaryota</taxon>
        <taxon>Fungi</taxon>
        <taxon>Dikarya</taxon>
        <taxon>Ascomycota</taxon>
        <taxon>Pezizomycotina</taxon>
        <taxon>Eurotiomycetes</taxon>
        <taxon>Chaetothyriomycetidae</taxon>
        <taxon>Chaetothyriales</taxon>
        <taxon>Herpotrichiellaceae</taxon>
        <taxon>Fonsecaea</taxon>
    </lineage>
</organism>
<feature type="transmembrane region" description="Helical" evidence="7">
    <location>
        <begin position="427"/>
        <end position="453"/>
    </location>
</feature>
<feature type="transmembrane region" description="Helical" evidence="7">
    <location>
        <begin position="68"/>
        <end position="88"/>
    </location>
</feature>
<feature type="transmembrane region" description="Helical" evidence="7">
    <location>
        <begin position="465"/>
        <end position="484"/>
    </location>
</feature>
<feature type="transmembrane region" description="Helical" evidence="7">
    <location>
        <begin position="224"/>
        <end position="245"/>
    </location>
</feature>
<evidence type="ECO:0000256" key="1">
    <source>
        <dbReference type="ARBA" id="ARBA00004141"/>
    </source>
</evidence>
<feature type="transmembrane region" description="Helical" evidence="7">
    <location>
        <begin position="152"/>
        <end position="171"/>
    </location>
</feature>
<keyword evidence="4 7" id="KW-1133">Transmembrane helix</keyword>
<dbReference type="InterPro" id="IPR020846">
    <property type="entry name" value="MFS_dom"/>
</dbReference>
<dbReference type="GeneID" id="34604942"/>
<dbReference type="InterPro" id="IPR036259">
    <property type="entry name" value="MFS_trans_sf"/>
</dbReference>
<comment type="subcellular location">
    <subcellularLocation>
        <location evidence="1">Membrane</location>
        <topology evidence="1">Multi-pass membrane protein</topology>
    </subcellularLocation>
</comment>
<feature type="transmembrane region" description="Helical" evidence="7">
    <location>
        <begin position="266"/>
        <end position="283"/>
    </location>
</feature>
<dbReference type="RefSeq" id="XP_022507972.1">
    <property type="nucleotide sequence ID" value="XM_022659742.1"/>
</dbReference>
<feature type="domain" description="Major facilitator superfamily (MFS) profile" evidence="8">
    <location>
        <begin position="61"/>
        <end position="576"/>
    </location>
</feature>